<dbReference type="EMBL" id="JAFIQS020000008">
    <property type="protein sequence ID" value="KAH9478229.1"/>
    <property type="molecule type" value="Genomic_DNA"/>
</dbReference>
<accession>A0ACB8GRY8</accession>
<gene>
    <name evidence="1" type="ORF">JR316_0008682</name>
</gene>
<evidence type="ECO:0000313" key="1">
    <source>
        <dbReference type="EMBL" id="KAH9478229.1"/>
    </source>
</evidence>
<name>A0ACB8GRY8_PSICU</name>
<dbReference type="Proteomes" id="UP000664032">
    <property type="component" value="Unassembled WGS sequence"/>
</dbReference>
<evidence type="ECO:0000313" key="2">
    <source>
        <dbReference type="Proteomes" id="UP000664032"/>
    </source>
</evidence>
<sequence length="181" mass="20662">MIRPPNRCAVFCTAEIPASELDCFLSITEDHKLGTPEVFQRSDFIIAKWIVIMTSENVSEIPHLLTQPVQPFQSPFLGMSFEEVAAWYDTNIIKPKVPGFWEGAFIVLDEEALQEQICTVVNMNKGLKNIELLGCEWILGLQMAGIFDICHPFQDVIENSGMYLEGMEVKVDEVWKDFNDW</sequence>
<reference evidence="1" key="1">
    <citation type="submission" date="2021-10" db="EMBL/GenBank/DDBJ databases">
        <title>Psilocybe cubensis genome.</title>
        <authorList>
            <person name="Mckernan K.J."/>
            <person name="Crawford S."/>
            <person name="Trippe A."/>
            <person name="Kane L.T."/>
            <person name="Mclaughlin S."/>
        </authorList>
    </citation>
    <scope>NUCLEOTIDE SEQUENCE</scope>
    <source>
        <strain evidence="1">MGC-MH-2018</strain>
    </source>
</reference>
<proteinExistence type="predicted"/>
<comment type="caution">
    <text evidence="1">The sequence shown here is derived from an EMBL/GenBank/DDBJ whole genome shotgun (WGS) entry which is preliminary data.</text>
</comment>
<protein>
    <submittedName>
        <fullName evidence="1">Uncharacterized protein</fullName>
    </submittedName>
</protein>
<keyword evidence="2" id="KW-1185">Reference proteome</keyword>
<organism evidence="1 2">
    <name type="scientific">Psilocybe cubensis</name>
    <name type="common">Psychedelic mushroom</name>
    <name type="synonym">Stropharia cubensis</name>
    <dbReference type="NCBI Taxonomy" id="181762"/>
    <lineage>
        <taxon>Eukaryota</taxon>
        <taxon>Fungi</taxon>
        <taxon>Dikarya</taxon>
        <taxon>Basidiomycota</taxon>
        <taxon>Agaricomycotina</taxon>
        <taxon>Agaricomycetes</taxon>
        <taxon>Agaricomycetidae</taxon>
        <taxon>Agaricales</taxon>
        <taxon>Agaricineae</taxon>
        <taxon>Strophariaceae</taxon>
        <taxon>Psilocybe</taxon>
    </lineage>
</organism>